<dbReference type="EMBL" id="JBHMFI010000001">
    <property type="protein sequence ID" value="MFB9073095.1"/>
    <property type="molecule type" value="Genomic_DNA"/>
</dbReference>
<reference evidence="2 3" key="1">
    <citation type="submission" date="2024-09" db="EMBL/GenBank/DDBJ databases">
        <authorList>
            <person name="Sun Q."/>
            <person name="Mori K."/>
        </authorList>
    </citation>
    <scope>NUCLEOTIDE SEQUENCE [LARGE SCALE GENOMIC DNA]</scope>
    <source>
        <strain evidence="2 3">CCM 7609</strain>
    </source>
</reference>
<sequence length="111" mass="12138">MAGHHDHGLGCGDDGQDGHLGQDVRQIPQAEECGGVQHSEDHDECDQGDDGAALPDHLDQGRALFRQRGRGRGLRDGCGGHLSHSFHSSMRAGLPRPRLRQAFRRRFGLRA</sequence>
<keyword evidence="3" id="KW-1185">Reference proteome</keyword>
<name>A0ABV5G2D7_9MICC</name>
<accession>A0ABV5G2D7</accession>
<evidence type="ECO:0000313" key="2">
    <source>
        <dbReference type="EMBL" id="MFB9073095.1"/>
    </source>
</evidence>
<comment type="caution">
    <text evidence="2">The sequence shown here is derived from an EMBL/GenBank/DDBJ whole genome shotgun (WGS) entry which is preliminary data.</text>
</comment>
<protein>
    <submittedName>
        <fullName evidence="2">Uncharacterized protein</fullName>
    </submittedName>
</protein>
<feature type="region of interest" description="Disordered" evidence="1">
    <location>
        <begin position="1"/>
        <end position="56"/>
    </location>
</feature>
<organism evidence="2 3">
    <name type="scientific">Citricoccus parietis</name>
    <dbReference type="NCBI Taxonomy" id="592307"/>
    <lineage>
        <taxon>Bacteria</taxon>
        <taxon>Bacillati</taxon>
        <taxon>Actinomycetota</taxon>
        <taxon>Actinomycetes</taxon>
        <taxon>Micrococcales</taxon>
        <taxon>Micrococcaceae</taxon>
        <taxon>Citricoccus</taxon>
    </lineage>
</organism>
<feature type="region of interest" description="Disordered" evidence="1">
    <location>
        <begin position="68"/>
        <end position="94"/>
    </location>
</feature>
<proteinExistence type="predicted"/>
<evidence type="ECO:0000256" key="1">
    <source>
        <dbReference type="SAM" id="MobiDB-lite"/>
    </source>
</evidence>
<evidence type="ECO:0000313" key="3">
    <source>
        <dbReference type="Proteomes" id="UP001589575"/>
    </source>
</evidence>
<gene>
    <name evidence="2" type="ORF">ACFFX0_18555</name>
</gene>
<dbReference type="Proteomes" id="UP001589575">
    <property type="component" value="Unassembled WGS sequence"/>
</dbReference>